<dbReference type="InterPro" id="IPR026483">
    <property type="entry name" value="Cas_Csx17"/>
</dbReference>
<dbReference type="NCBIfam" id="TIGR04113">
    <property type="entry name" value="cas_csx17"/>
    <property type="match status" value="1"/>
</dbReference>
<proteinExistence type="predicted"/>
<accession>A0A1C3EFT4</accession>
<reference evidence="1 2" key="1">
    <citation type="submission" date="2016-05" db="EMBL/GenBank/DDBJ databases">
        <title>Genomic and physiological characterization of Planctopirus sp. isolated from fresh water lake.</title>
        <authorList>
            <person name="Subhash Y."/>
            <person name="Ramana C."/>
        </authorList>
    </citation>
    <scope>NUCLEOTIDE SEQUENCE [LARGE SCALE GENOMIC DNA]</scope>
    <source>
        <strain evidence="1 2">JC280</strain>
    </source>
</reference>
<sequence>MKTNLQTHQLTGCGPTPLASYLKALGVLRLVGEQIDPQVKGWWSGDIFHLKTKLTKEELCEFFVNEYQPTPIIAPWNGGSGFFPKDNRTAITAIRNSQTDRLANYRETIESAFSVLRDCGLSEKPDGDAKAKVLMACRNRLSEEAIESLDAAFVLTDGGPKYPPLLGTGFNDGRLEFSNNFMQRMLDLIDVDTGRPTRQARGWWEEAFFAQPQDGLQKDSILGQFDPGAVDRSVNPWDFVLMLEGALTFSTAAVKRLESIDKGLLSYPFCVRATGVGYGSATTSDEDSCRAEMWLPLWTQPCTRREVTVLFSEGRAQVSRRAAKNGVDFARAVSTLGVDRGITEFSRVGFHSRNGLAYFAVPLGRFIAERNPQVDLLAEPQLDRWLDSFRRGASSDTAPGSAGRASRVLDSAIIELCKTSRTTNFQAVLVALGEAEEVLAKSSKWREEAFQKPVPLLSPQWLQEAHDGTPEFRLAASLAGIYSPSIGNFRQYLEPVKVENEGSSIRKRWPVWMSESEDEGHVVWNAGSLEINLVAIMQRRMIQAIRRGETPGSNLPIVLPLDTTFHASLDDVMAFLSNQLDDNRISSLVSGLILVDWTAVRSQNRRDEYDSREVTSPINAAYGLLKLCHTPYQVNETYVRLDPTIARLLAADQLESATALAIRRLRGSSLEPAVDEITESTISPRRLAAALLFPLSLSSNQTLAQRVLKRPKKDLTPS</sequence>
<dbReference type="RefSeq" id="WP_068847614.1">
    <property type="nucleotide sequence ID" value="NZ_LYDR01000071.1"/>
</dbReference>
<name>A0A1C3EFT4_9PLAN</name>
<evidence type="ECO:0000313" key="2">
    <source>
        <dbReference type="Proteomes" id="UP000094828"/>
    </source>
</evidence>
<keyword evidence="2" id="KW-1185">Reference proteome</keyword>
<dbReference type="Proteomes" id="UP000094828">
    <property type="component" value="Unassembled WGS sequence"/>
</dbReference>
<dbReference type="STRING" id="1841610.A6X21_21435"/>
<evidence type="ECO:0000313" key="1">
    <source>
        <dbReference type="EMBL" id="ODA32080.1"/>
    </source>
</evidence>
<organism evidence="1 2">
    <name type="scientific">Planctopirus hydrillae</name>
    <dbReference type="NCBI Taxonomy" id="1841610"/>
    <lineage>
        <taxon>Bacteria</taxon>
        <taxon>Pseudomonadati</taxon>
        <taxon>Planctomycetota</taxon>
        <taxon>Planctomycetia</taxon>
        <taxon>Planctomycetales</taxon>
        <taxon>Planctomycetaceae</taxon>
        <taxon>Planctopirus</taxon>
    </lineage>
</organism>
<gene>
    <name evidence="1" type="ORF">A6X21_21435</name>
</gene>
<dbReference type="AlphaFoldDB" id="A0A1C3EFT4"/>
<comment type="caution">
    <text evidence="1">The sequence shown here is derived from an EMBL/GenBank/DDBJ whole genome shotgun (WGS) entry which is preliminary data.</text>
</comment>
<dbReference type="EMBL" id="LYDR01000071">
    <property type="protein sequence ID" value="ODA32080.1"/>
    <property type="molecule type" value="Genomic_DNA"/>
</dbReference>
<protein>
    <submittedName>
        <fullName evidence="1">Type I-U CRISPR-associated protein Csx17</fullName>
    </submittedName>
</protein>